<dbReference type="Pfam" id="PF12773">
    <property type="entry name" value="DZR"/>
    <property type="match status" value="1"/>
</dbReference>
<sequence length="216" mass="23191">MAAPVVFTSNYSDLSNDNGFQWEFRCERCSTVHRSAFQQNYLARGRGVLRSLSSLFGDRIAMLHKVSSAAETFSNSYAGGASETRDRAFAEAVTEVGRDFRLCGGCGSWTCARICWNTAVGQCTRCSPMVGHQIAQAQAAARESQIREAAHQQDWARDHDLRTPARVACPTCAAPAAGGRFCTSCGTALALRADCAGCGHHLEVGAAFCSHCGRAQ</sequence>
<evidence type="ECO:0000259" key="1">
    <source>
        <dbReference type="Pfam" id="PF12773"/>
    </source>
</evidence>
<dbReference type="Proteomes" id="UP001601444">
    <property type="component" value="Unassembled WGS sequence"/>
</dbReference>
<dbReference type="InterPro" id="IPR025874">
    <property type="entry name" value="DZR"/>
</dbReference>
<keyword evidence="3" id="KW-1185">Reference proteome</keyword>
<organism evidence="2 3">
    <name type="scientific">Nocardia thailandica</name>
    <dbReference type="NCBI Taxonomy" id="257275"/>
    <lineage>
        <taxon>Bacteria</taxon>
        <taxon>Bacillati</taxon>
        <taxon>Actinomycetota</taxon>
        <taxon>Actinomycetes</taxon>
        <taxon>Mycobacteriales</taxon>
        <taxon>Nocardiaceae</taxon>
        <taxon>Nocardia</taxon>
    </lineage>
</organism>
<feature type="domain" description="DZANK-type" evidence="1">
    <location>
        <begin position="169"/>
        <end position="213"/>
    </location>
</feature>
<proteinExistence type="predicted"/>
<evidence type="ECO:0000313" key="2">
    <source>
        <dbReference type="EMBL" id="MFF0543668.1"/>
    </source>
</evidence>
<accession>A0ABW6PMT9</accession>
<dbReference type="RefSeq" id="WP_052313886.1">
    <property type="nucleotide sequence ID" value="NZ_JBIAMX010000006.1"/>
</dbReference>
<comment type="caution">
    <text evidence="2">The sequence shown here is derived from an EMBL/GenBank/DDBJ whole genome shotgun (WGS) entry which is preliminary data.</text>
</comment>
<gene>
    <name evidence="2" type="ORF">ACFYTF_12625</name>
</gene>
<reference evidence="2 3" key="1">
    <citation type="submission" date="2024-10" db="EMBL/GenBank/DDBJ databases">
        <title>The Natural Products Discovery Center: Release of the First 8490 Sequenced Strains for Exploring Actinobacteria Biosynthetic Diversity.</title>
        <authorList>
            <person name="Kalkreuter E."/>
            <person name="Kautsar S.A."/>
            <person name="Yang D."/>
            <person name="Bader C.D."/>
            <person name="Teijaro C.N."/>
            <person name="Fluegel L."/>
            <person name="Davis C.M."/>
            <person name="Simpson J.R."/>
            <person name="Lauterbach L."/>
            <person name="Steele A.D."/>
            <person name="Gui C."/>
            <person name="Meng S."/>
            <person name="Li G."/>
            <person name="Viehrig K."/>
            <person name="Ye F."/>
            <person name="Su P."/>
            <person name="Kiefer A.F."/>
            <person name="Nichols A."/>
            <person name="Cepeda A.J."/>
            <person name="Yan W."/>
            <person name="Fan B."/>
            <person name="Jiang Y."/>
            <person name="Adhikari A."/>
            <person name="Zheng C.-J."/>
            <person name="Schuster L."/>
            <person name="Cowan T.M."/>
            <person name="Smanski M.J."/>
            <person name="Chevrette M.G."/>
            <person name="De Carvalho L.P.S."/>
            <person name="Shen B."/>
        </authorList>
    </citation>
    <scope>NUCLEOTIDE SEQUENCE [LARGE SCALE GENOMIC DNA]</scope>
    <source>
        <strain evidence="2 3">NPDC004045</strain>
    </source>
</reference>
<protein>
    <submittedName>
        <fullName evidence="2">Zinc ribbon domain-containing protein</fullName>
    </submittedName>
</protein>
<evidence type="ECO:0000313" key="3">
    <source>
        <dbReference type="Proteomes" id="UP001601444"/>
    </source>
</evidence>
<name>A0ABW6PMT9_9NOCA</name>
<dbReference type="EMBL" id="JBIAMX010000006">
    <property type="protein sequence ID" value="MFF0543668.1"/>
    <property type="molecule type" value="Genomic_DNA"/>
</dbReference>